<name>A0A3M7TAP9_BRAPC</name>
<sequence>MQLPRTNSISFSCSQALFREASILVILVDDALIISDDMMRQVIFGIGDLFSKFQCYGKGYKRNYQSGCSFSGLVSKYATYIKFVFLLKALFNNSTISLDADVTSLNKHCFYYFIYSTNAITPPSSFELISDSAPY</sequence>
<organism evidence="1 2">
    <name type="scientific">Brachionus plicatilis</name>
    <name type="common">Marine rotifer</name>
    <name type="synonym">Brachionus muelleri</name>
    <dbReference type="NCBI Taxonomy" id="10195"/>
    <lineage>
        <taxon>Eukaryota</taxon>
        <taxon>Metazoa</taxon>
        <taxon>Spiralia</taxon>
        <taxon>Gnathifera</taxon>
        <taxon>Rotifera</taxon>
        <taxon>Eurotatoria</taxon>
        <taxon>Monogononta</taxon>
        <taxon>Pseudotrocha</taxon>
        <taxon>Ploima</taxon>
        <taxon>Brachionidae</taxon>
        <taxon>Brachionus</taxon>
    </lineage>
</organism>
<comment type="caution">
    <text evidence="1">The sequence shown here is derived from an EMBL/GenBank/DDBJ whole genome shotgun (WGS) entry which is preliminary data.</text>
</comment>
<proteinExistence type="predicted"/>
<evidence type="ECO:0000313" key="2">
    <source>
        <dbReference type="Proteomes" id="UP000276133"/>
    </source>
</evidence>
<dbReference type="EMBL" id="REGN01000012">
    <property type="protein sequence ID" value="RNA45162.1"/>
    <property type="molecule type" value="Genomic_DNA"/>
</dbReference>
<accession>A0A3M7TAP9</accession>
<dbReference type="Proteomes" id="UP000276133">
    <property type="component" value="Unassembled WGS sequence"/>
</dbReference>
<reference evidence="1 2" key="1">
    <citation type="journal article" date="2018" name="Sci. Rep.">
        <title>Genomic signatures of local adaptation to the degree of environmental predictability in rotifers.</title>
        <authorList>
            <person name="Franch-Gras L."/>
            <person name="Hahn C."/>
            <person name="Garcia-Roger E.M."/>
            <person name="Carmona M.J."/>
            <person name="Serra M."/>
            <person name="Gomez A."/>
        </authorList>
    </citation>
    <scope>NUCLEOTIDE SEQUENCE [LARGE SCALE GENOMIC DNA]</scope>
    <source>
        <strain evidence="1">HYR1</strain>
    </source>
</reference>
<keyword evidence="2" id="KW-1185">Reference proteome</keyword>
<dbReference type="AlphaFoldDB" id="A0A3M7TAP9"/>
<evidence type="ECO:0000313" key="1">
    <source>
        <dbReference type="EMBL" id="RNA45162.1"/>
    </source>
</evidence>
<gene>
    <name evidence="1" type="ORF">BpHYR1_040949</name>
</gene>
<protein>
    <submittedName>
        <fullName evidence="1">Uncharacterized protein</fullName>
    </submittedName>
</protein>